<dbReference type="EMBL" id="LLZG01000398">
    <property type="protein sequence ID" value="KUL22310.1"/>
    <property type="molecule type" value="Genomic_DNA"/>
</dbReference>
<organism evidence="2 3">
    <name type="scientific">Streptomyces regalis</name>
    <dbReference type="NCBI Taxonomy" id="68262"/>
    <lineage>
        <taxon>Bacteria</taxon>
        <taxon>Bacillati</taxon>
        <taxon>Actinomycetota</taxon>
        <taxon>Actinomycetes</taxon>
        <taxon>Kitasatosporales</taxon>
        <taxon>Streptomycetaceae</taxon>
        <taxon>Streptomyces</taxon>
    </lineage>
</organism>
<reference evidence="3" key="1">
    <citation type="submission" date="2015-10" db="EMBL/GenBank/DDBJ databases">
        <authorList>
            <person name="Ju K.-S."/>
            <person name="Doroghazi J.R."/>
            <person name="Metcalf W.W."/>
        </authorList>
    </citation>
    <scope>NUCLEOTIDE SEQUENCE [LARGE SCALE GENOMIC DNA]</scope>
    <source>
        <strain evidence="3">NRRL 3151</strain>
    </source>
</reference>
<dbReference type="GO" id="GO:0005975">
    <property type="term" value="P:carbohydrate metabolic process"/>
    <property type="evidence" value="ECO:0007669"/>
    <property type="project" value="UniProtKB-ARBA"/>
</dbReference>
<protein>
    <recommendedName>
        <fullName evidence="4">F5/8 type C domain-containing protein</fullName>
    </recommendedName>
</protein>
<sequence length="480" mass="51372">MPVTRRSVLATAATGTGALALTGWSWTAADQASAAEAATAEAAEGAGRLDLIDFGNADSETAHDFTGPDTEVADGHAGDRARVAKPLATTDIKGGDLRFTLAVDPVHQNYLTVKCSPITRELDGRTLAATPYLRLVRDVSTHQVHGQVSVDGTTWVTVASLLTPFPYAVYAGLAATGDATFAQVAVDRLKEDAVLVAVGRDADTVTVRWNKPEDALTFTVARSTDGDSWETVESDTRAFAYEDTGLRHGERYYRVSATLVDGGTRTSAPTVAVAETLAGVLARARKTDPAEWTKKSYAAFVAEVDRIEGDTGKDDDARIDAVYAAYELLVSRETLLRRTQVTASMVAASTIEWPGRGTKESNGWKGFDGDTATYPDTLAAESWIDIDAGDVGPLVVDKLRIFPRANYAARATGTVLLGSSDGGLTWTDLHTIGTTSEGTWHEATLPSTASYPLLRFYDGHNGRCNLAEIEFWYYAAEEEA</sequence>
<feature type="chain" id="PRO_5038511870" description="F5/8 type C domain-containing protein" evidence="1">
    <location>
        <begin position="29"/>
        <end position="480"/>
    </location>
</feature>
<dbReference type="SUPFAM" id="SSF49785">
    <property type="entry name" value="Galactose-binding domain-like"/>
    <property type="match status" value="1"/>
</dbReference>
<evidence type="ECO:0000256" key="1">
    <source>
        <dbReference type="SAM" id="SignalP"/>
    </source>
</evidence>
<dbReference type="Gene3D" id="2.60.120.260">
    <property type="entry name" value="Galactose-binding domain-like"/>
    <property type="match status" value="1"/>
</dbReference>
<evidence type="ECO:0008006" key="4">
    <source>
        <dbReference type="Google" id="ProtNLM"/>
    </source>
</evidence>
<evidence type="ECO:0000313" key="3">
    <source>
        <dbReference type="Proteomes" id="UP000053923"/>
    </source>
</evidence>
<proteinExistence type="predicted"/>
<dbReference type="Proteomes" id="UP000053923">
    <property type="component" value="Unassembled WGS sequence"/>
</dbReference>
<dbReference type="InterPro" id="IPR013783">
    <property type="entry name" value="Ig-like_fold"/>
</dbReference>
<accession>A0A101J8V2</accession>
<name>A0A101J8V2_9ACTN</name>
<feature type="signal peptide" evidence="1">
    <location>
        <begin position="1"/>
        <end position="28"/>
    </location>
</feature>
<dbReference type="InterPro" id="IPR036116">
    <property type="entry name" value="FN3_sf"/>
</dbReference>
<comment type="caution">
    <text evidence="2">The sequence shown here is derived from an EMBL/GenBank/DDBJ whole genome shotgun (WGS) entry which is preliminary data.</text>
</comment>
<dbReference type="AlphaFoldDB" id="A0A101J8V2"/>
<dbReference type="RefSeq" id="WP_062713527.1">
    <property type="nucleotide sequence ID" value="NZ_LLZG01000398.1"/>
</dbReference>
<dbReference type="InterPro" id="IPR006311">
    <property type="entry name" value="TAT_signal"/>
</dbReference>
<gene>
    <name evidence="2" type="ORF">ADL12_42470</name>
</gene>
<keyword evidence="1" id="KW-0732">Signal</keyword>
<evidence type="ECO:0000313" key="2">
    <source>
        <dbReference type="EMBL" id="KUL22310.1"/>
    </source>
</evidence>
<dbReference type="SUPFAM" id="SSF49265">
    <property type="entry name" value="Fibronectin type III"/>
    <property type="match status" value="1"/>
</dbReference>
<dbReference type="Gene3D" id="2.60.40.10">
    <property type="entry name" value="Immunoglobulins"/>
    <property type="match status" value="1"/>
</dbReference>
<dbReference type="InterPro" id="IPR008979">
    <property type="entry name" value="Galactose-bd-like_sf"/>
</dbReference>
<keyword evidence="3" id="KW-1185">Reference proteome</keyword>
<dbReference type="PROSITE" id="PS51318">
    <property type="entry name" value="TAT"/>
    <property type="match status" value="1"/>
</dbReference>